<dbReference type="GeneID" id="71999159"/>
<comment type="similarity">
    <text evidence="3">Belongs to the wax synthase family.</text>
</comment>
<evidence type="ECO:0000256" key="7">
    <source>
        <dbReference type="ARBA" id="ARBA00023136"/>
    </source>
</evidence>
<dbReference type="InterPro" id="IPR032805">
    <property type="entry name" value="Wax_synthase_dom"/>
</dbReference>
<dbReference type="InterPro" id="IPR044851">
    <property type="entry name" value="Wax_synthase"/>
</dbReference>
<dbReference type="Pfam" id="PF13813">
    <property type="entry name" value="MBOAT_2"/>
    <property type="match status" value="1"/>
</dbReference>
<organism evidence="10 11">
    <name type="scientific">Rhodofomes roseus</name>
    <dbReference type="NCBI Taxonomy" id="34475"/>
    <lineage>
        <taxon>Eukaryota</taxon>
        <taxon>Fungi</taxon>
        <taxon>Dikarya</taxon>
        <taxon>Basidiomycota</taxon>
        <taxon>Agaricomycotina</taxon>
        <taxon>Agaricomycetes</taxon>
        <taxon>Polyporales</taxon>
        <taxon>Rhodofomes</taxon>
    </lineage>
</organism>
<evidence type="ECO:0000313" key="10">
    <source>
        <dbReference type="EMBL" id="KAH9840645.1"/>
    </source>
</evidence>
<evidence type="ECO:0000256" key="6">
    <source>
        <dbReference type="ARBA" id="ARBA00022989"/>
    </source>
</evidence>
<gene>
    <name evidence="10" type="ORF">C8Q71DRAFT_417978</name>
</gene>
<name>A0ABQ8KQ49_9APHY</name>
<evidence type="ECO:0000256" key="2">
    <source>
        <dbReference type="ARBA" id="ARBA00005179"/>
    </source>
</evidence>
<feature type="transmembrane region" description="Helical" evidence="8">
    <location>
        <begin position="330"/>
        <end position="349"/>
    </location>
</feature>
<feature type="transmembrane region" description="Helical" evidence="8">
    <location>
        <begin position="63"/>
        <end position="81"/>
    </location>
</feature>
<dbReference type="PANTHER" id="PTHR31595:SF57">
    <property type="entry name" value="OS04G0481900 PROTEIN"/>
    <property type="match status" value="1"/>
</dbReference>
<feature type="transmembrane region" description="Helical" evidence="8">
    <location>
        <begin position="271"/>
        <end position="294"/>
    </location>
</feature>
<dbReference type="EMBL" id="JADCUA010000004">
    <property type="protein sequence ID" value="KAH9840645.1"/>
    <property type="molecule type" value="Genomic_DNA"/>
</dbReference>
<keyword evidence="4 10" id="KW-0808">Transferase</keyword>
<feature type="transmembrane region" description="Helical" evidence="8">
    <location>
        <begin position="355"/>
        <end position="375"/>
    </location>
</feature>
<feature type="transmembrane region" description="Helical" evidence="8">
    <location>
        <begin position="12"/>
        <end position="29"/>
    </location>
</feature>
<keyword evidence="11" id="KW-1185">Reference proteome</keyword>
<dbReference type="PANTHER" id="PTHR31595">
    <property type="entry name" value="LONG-CHAIN-ALCOHOL O-FATTY-ACYLTRANSFERASE 3-RELATED"/>
    <property type="match status" value="1"/>
</dbReference>
<keyword evidence="6 8" id="KW-1133">Transmembrane helix</keyword>
<comment type="pathway">
    <text evidence="2">Secondary metabolite biosynthesis.</text>
</comment>
<protein>
    <submittedName>
        <fullName evidence="10">Membrane bound O-acyl transferase family-domain-containing protein</fullName>
    </submittedName>
</protein>
<evidence type="ECO:0000256" key="8">
    <source>
        <dbReference type="SAM" id="Phobius"/>
    </source>
</evidence>
<reference evidence="10 11" key="1">
    <citation type="journal article" date="2021" name="Environ. Microbiol.">
        <title>Gene family expansions and transcriptome signatures uncover fungal adaptations to wood decay.</title>
        <authorList>
            <person name="Hage H."/>
            <person name="Miyauchi S."/>
            <person name="Viragh M."/>
            <person name="Drula E."/>
            <person name="Min B."/>
            <person name="Chaduli D."/>
            <person name="Navarro D."/>
            <person name="Favel A."/>
            <person name="Norest M."/>
            <person name="Lesage-Meessen L."/>
            <person name="Balint B."/>
            <person name="Merenyi Z."/>
            <person name="de Eugenio L."/>
            <person name="Morin E."/>
            <person name="Martinez A.T."/>
            <person name="Baldrian P."/>
            <person name="Stursova M."/>
            <person name="Martinez M.J."/>
            <person name="Novotny C."/>
            <person name="Magnuson J.K."/>
            <person name="Spatafora J.W."/>
            <person name="Maurice S."/>
            <person name="Pangilinan J."/>
            <person name="Andreopoulos W."/>
            <person name="LaButti K."/>
            <person name="Hundley H."/>
            <person name="Na H."/>
            <person name="Kuo A."/>
            <person name="Barry K."/>
            <person name="Lipzen A."/>
            <person name="Henrissat B."/>
            <person name="Riley R."/>
            <person name="Ahrendt S."/>
            <person name="Nagy L.G."/>
            <person name="Grigoriev I.V."/>
            <person name="Martin F."/>
            <person name="Rosso M.N."/>
        </authorList>
    </citation>
    <scope>NUCLEOTIDE SEQUENCE [LARGE SCALE GENOMIC DNA]</scope>
    <source>
        <strain evidence="10 11">CIRM-BRFM 1785</strain>
    </source>
</reference>
<accession>A0ABQ8KQ49</accession>
<dbReference type="RefSeq" id="XP_047782111.1">
    <property type="nucleotide sequence ID" value="XM_047918427.1"/>
</dbReference>
<comment type="caution">
    <text evidence="10">The sequence shown here is derived from an EMBL/GenBank/DDBJ whole genome shotgun (WGS) entry which is preliminary data.</text>
</comment>
<feature type="domain" description="Wax synthase" evidence="9">
    <location>
        <begin position="217"/>
        <end position="302"/>
    </location>
</feature>
<keyword evidence="7 8" id="KW-0472">Membrane</keyword>
<evidence type="ECO:0000256" key="1">
    <source>
        <dbReference type="ARBA" id="ARBA00004141"/>
    </source>
</evidence>
<comment type="subcellular location">
    <subcellularLocation>
        <location evidence="1">Membrane</location>
        <topology evidence="1">Multi-pass membrane protein</topology>
    </subcellularLocation>
</comment>
<evidence type="ECO:0000313" key="11">
    <source>
        <dbReference type="Proteomes" id="UP000814176"/>
    </source>
</evidence>
<evidence type="ECO:0000256" key="4">
    <source>
        <dbReference type="ARBA" id="ARBA00022679"/>
    </source>
</evidence>
<dbReference type="Proteomes" id="UP000814176">
    <property type="component" value="Unassembled WGS sequence"/>
</dbReference>
<feature type="transmembrane region" description="Helical" evidence="8">
    <location>
        <begin position="36"/>
        <end position="57"/>
    </location>
</feature>
<sequence length="382" mass="41962">MEAGSRPRLPLLPFFAVLQTCLACLLALQPRKPSRVAGSIGLVAFIAAAYCCTTGEAPRDYSIGNLIMIQAFTAVLLLWLVDPVHDYCHESDGNALAKLPFVRRMWRLLCIINNPRGVGWSYEVAHLPPRPSSPKWTFVVHKLACALRWYLFLDLAQTYNRSSLRLLHDSAVGPQAWLIRPISIIARFSSLVGLLALENSLAAATSVALGMSLPREWPDIYGRWSDAYTVRRFWGRTYHQLLRRLTASCGKACCHALGLRPGTRASSYTQLYIGFAVSGFLHCGGDLMVSPYLFGTSFPFFMSQAVAITLEDAVIGAVRTSGMKVPIRVAHLAGYLWAITWLCISAPLYVNWSLLISLTVPSVTTAFAGTVAIALKSLGLVN</sequence>
<evidence type="ECO:0000259" key="9">
    <source>
        <dbReference type="Pfam" id="PF13813"/>
    </source>
</evidence>
<keyword evidence="5 8" id="KW-0812">Transmembrane</keyword>
<dbReference type="GO" id="GO:0016740">
    <property type="term" value="F:transferase activity"/>
    <property type="evidence" value="ECO:0007669"/>
    <property type="project" value="UniProtKB-KW"/>
</dbReference>
<proteinExistence type="inferred from homology"/>
<evidence type="ECO:0000256" key="5">
    <source>
        <dbReference type="ARBA" id="ARBA00022692"/>
    </source>
</evidence>
<evidence type="ECO:0000256" key="3">
    <source>
        <dbReference type="ARBA" id="ARBA00007282"/>
    </source>
</evidence>